<dbReference type="Pfam" id="PF00232">
    <property type="entry name" value="Glyco_hydro_1"/>
    <property type="match status" value="1"/>
</dbReference>
<dbReference type="Gene3D" id="3.20.20.80">
    <property type="entry name" value="Glycosidases"/>
    <property type="match status" value="1"/>
</dbReference>
<organism evidence="5 6">
    <name type="scientific">Gryllotalpicola reticulitermitis</name>
    <dbReference type="NCBI Taxonomy" id="1184153"/>
    <lineage>
        <taxon>Bacteria</taxon>
        <taxon>Bacillati</taxon>
        <taxon>Actinomycetota</taxon>
        <taxon>Actinomycetes</taxon>
        <taxon>Micrococcales</taxon>
        <taxon>Microbacteriaceae</taxon>
        <taxon>Gryllotalpicola</taxon>
    </lineage>
</organism>
<evidence type="ECO:0000256" key="1">
    <source>
        <dbReference type="ARBA" id="ARBA00010838"/>
    </source>
</evidence>
<name>A0ABV8Q4F7_9MICO</name>
<dbReference type="SUPFAM" id="SSF51445">
    <property type="entry name" value="(Trans)glycosidases"/>
    <property type="match status" value="1"/>
</dbReference>
<dbReference type="RefSeq" id="WP_390227046.1">
    <property type="nucleotide sequence ID" value="NZ_JBHSCN010000002.1"/>
</dbReference>
<evidence type="ECO:0000256" key="3">
    <source>
        <dbReference type="ARBA" id="ARBA00023295"/>
    </source>
</evidence>
<comment type="similarity">
    <text evidence="1 4">Belongs to the glycosyl hydrolase 1 family.</text>
</comment>
<comment type="caution">
    <text evidence="5">The sequence shown here is derived from an EMBL/GenBank/DDBJ whole genome shotgun (WGS) entry which is preliminary data.</text>
</comment>
<evidence type="ECO:0000313" key="6">
    <source>
        <dbReference type="Proteomes" id="UP001595900"/>
    </source>
</evidence>
<dbReference type="EMBL" id="JBHSCN010000002">
    <property type="protein sequence ID" value="MFC4242240.1"/>
    <property type="molecule type" value="Genomic_DNA"/>
</dbReference>
<keyword evidence="3" id="KW-0326">Glycosidase</keyword>
<accession>A0ABV8Q4F7</accession>
<evidence type="ECO:0000256" key="2">
    <source>
        <dbReference type="ARBA" id="ARBA00022801"/>
    </source>
</evidence>
<keyword evidence="6" id="KW-1185">Reference proteome</keyword>
<keyword evidence="2" id="KW-0378">Hydrolase</keyword>
<evidence type="ECO:0000256" key="4">
    <source>
        <dbReference type="RuleBase" id="RU003690"/>
    </source>
</evidence>
<proteinExistence type="inferred from homology"/>
<dbReference type="InterPro" id="IPR001360">
    <property type="entry name" value="Glyco_hydro_1"/>
</dbReference>
<sequence>MTTPFTTGRLAWTLGIEDTCVYPPDRYGMFTLDEHALTDHDDRWRDDIRAARDLGATAIRYGASWPLAHPAPGRFDWAMLDERLGFATELGLDVIADLVHYGTPRWLEQAFADDGYVDAVAAFAGAFAEHFRGAVDHITPLNEPLTTASFSGLRGVWPPALTGWDGWTTVTLNIAEGIAEASAAVKASNPDAVIVHVEAASLYTAGSAEHDGEAAQLSRVGFLPTDLAVGRVDDTHPLHAWLVRHGASPARLDALRARPAGIDIMGVNYYPDLSPRRITAHPDSHEGSAGESIQLAHNLWTDGLETSIRAFSTRYGLPIMITETSIEGDDELRRSWLHDSANAVRELISGGVDIRAFTWWPFFDFVDWSYASGGANIEEFEIPADVLAARLAAHDGPRPVPREPFLRRMGLMGLDERDGALVLRRTAAADEFAKIAAATARTGSTSTETEAVDV</sequence>
<dbReference type="PANTHER" id="PTHR10353:SF209">
    <property type="entry name" value="GALACTOLIPID GALACTOSYLTRANSFERASE SFR2, CHLOROPLASTIC"/>
    <property type="match status" value="1"/>
</dbReference>
<evidence type="ECO:0000313" key="5">
    <source>
        <dbReference type="EMBL" id="MFC4242240.1"/>
    </source>
</evidence>
<reference evidence="6" key="1">
    <citation type="journal article" date="2019" name="Int. J. Syst. Evol. Microbiol.">
        <title>The Global Catalogue of Microorganisms (GCM) 10K type strain sequencing project: providing services to taxonomists for standard genome sequencing and annotation.</title>
        <authorList>
            <consortium name="The Broad Institute Genomics Platform"/>
            <consortium name="The Broad Institute Genome Sequencing Center for Infectious Disease"/>
            <person name="Wu L."/>
            <person name="Ma J."/>
        </authorList>
    </citation>
    <scope>NUCLEOTIDE SEQUENCE [LARGE SCALE GENOMIC DNA]</scope>
    <source>
        <strain evidence="6">CGMCC 1.10363</strain>
    </source>
</reference>
<protein>
    <submittedName>
        <fullName evidence="5">Family 1 glycosylhydrolase</fullName>
    </submittedName>
</protein>
<gene>
    <name evidence="5" type="ORF">ACFOYW_02555</name>
</gene>
<dbReference type="InterPro" id="IPR017853">
    <property type="entry name" value="GH"/>
</dbReference>
<dbReference type="Proteomes" id="UP001595900">
    <property type="component" value="Unassembled WGS sequence"/>
</dbReference>
<dbReference type="PANTHER" id="PTHR10353">
    <property type="entry name" value="GLYCOSYL HYDROLASE"/>
    <property type="match status" value="1"/>
</dbReference>